<gene>
    <name evidence="5" type="ORF">L2725_17180</name>
</gene>
<dbReference type="Proteomes" id="UP001202831">
    <property type="component" value="Unassembled WGS sequence"/>
</dbReference>
<dbReference type="Pfam" id="PF00501">
    <property type="entry name" value="AMP-binding"/>
    <property type="match status" value="1"/>
</dbReference>
<dbReference type="InterPro" id="IPR045851">
    <property type="entry name" value="AMP-bd_C_sf"/>
</dbReference>
<dbReference type="InterPro" id="IPR042099">
    <property type="entry name" value="ANL_N_sf"/>
</dbReference>
<evidence type="ECO:0000259" key="4">
    <source>
        <dbReference type="Pfam" id="PF13193"/>
    </source>
</evidence>
<dbReference type="PANTHER" id="PTHR43201">
    <property type="entry name" value="ACYL-COA SYNTHETASE"/>
    <property type="match status" value="1"/>
</dbReference>
<evidence type="ECO:0000259" key="3">
    <source>
        <dbReference type="Pfam" id="PF00501"/>
    </source>
</evidence>
<comment type="caution">
    <text evidence="5">The sequence shown here is derived from an EMBL/GenBank/DDBJ whole genome shotgun (WGS) entry which is preliminary data.</text>
</comment>
<keyword evidence="6" id="KW-1185">Reference proteome</keyword>
<dbReference type="InterPro" id="IPR000873">
    <property type="entry name" value="AMP-dep_synth/lig_dom"/>
</dbReference>
<dbReference type="InterPro" id="IPR025110">
    <property type="entry name" value="AMP-bd_C"/>
</dbReference>
<name>A0ABT0NAK1_9GAMM</name>
<evidence type="ECO:0000256" key="2">
    <source>
        <dbReference type="ARBA" id="ARBA00022598"/>
    </source>
</evidence>
<dbReference type="RefSeq" id="WP_249250070.1">
    <property type="nucleotide sequence ID" value="NZ_JAKIKT010000007.1"/>
</dbReference>
<protein>
    <submittedName>
        <fullName evidence="5">AMP-binding protein</fullName>
    </submittedName>
</protein>
<accession>A0ABT0NAK1</accession>
<evidence type="ECO:0000313" key="5">
    <source>
        <dbReference type="EMBL" id="MCL2915489.1"/>
    </source>
</evidence>
<proteinExistence type="inferred from homology"/>
<dbReference type="Pfam" id="PF13193">
    <property type="entry name" value="AMP-binding_C"/>
    <property type="match status" value="1"/>
</dbReference>
<comment type="similarity">
    <text evidence="1">Belongs to the ATP-dependent AMP-binding enzyme family.</text>
</comment>
<dbReference type="PANTHER" id="PTHR43201:SF5">
    <property type="entry name" value="MEDIUM-CHAIN ACYL-COA LIGASE ACSF2, MITOCHONDRIAL"/>
    <property type="match status" value="1"/>
</dbReference>
<dbReference type="PROSITE" id="PS00455">
    <property type="entry name" value="AMP_BINDING"/>
    <property type="match status" value="1"/>
</dbReference>
<dbReference type="EMBL" id="JAKIKT010000007">
    <property type="protein sequence ID" value="MCL2915489.1"/>
    <property type="molecule type" value="Genomic_DNA"/>
</dbReference>
<evidence type="ECO:0000256" key="1">
    <source>
        <dbReference type="ARBA" id="ARBA00006432"/>
    </source>
</evidence>
<feature type="domain" description="AMP-binding enzyme C-terminal" evidence="4">
    <location>
        <begin position="443"/>
        <end position="518"/>
    </location>
</feature>
<organism evidence="5 6">
    <name type="scientific">Shewanella corallii</name>
    <dbReference type="NCBI Taxonomy" id="560080"/>
    <lineage>
        <taxon>Bacteria</taxon>
        <taxon>Pseudomonadati</taxon>
        <taxon>Pseudomonadota</taxon>
        <taxon>Gammaproteobacteria</taxon>
        <taxon>Alteromonadales</taxon>
        <taxon>Shewanellaceae</taxon>
        <taxon>Shewanella</taxon>
    </lineage>
</organism>
<dbReference type="Gene3D" id="3.40.50.12780">
    <property type="entry name" value="N-terminal domain of ligase-like"/>
    <property type="match status" value="1"/>
</dbReference>
<dbReference type="InterPro" id="IPR020845">
    <property type="entry name" value="AMP-binding_CS"/>
</dbReference>
<reference evidence="5 6" key="1">
    <citation type="submission" date="2022-01" db="EMBL/GenBank/DDBJ databases">
        <title>Whole genome-based taxonomy of the Shewanellaceae.</title>
        <authorList>
            <person name="Martin-Rodriguez A.J."/>
        </authorList>
    </citation>
    <scope>NUCLEOTIDE SEQUENCE [LARGE SCALE GENOMIC DNA]</scope>
    <source>
        <strain evidence="5 6">DSM 21332</strain>
    </source>
</reference>
<keyword evidence="2" id="KW-0436">Ligase</keyword>
<evidence type="ECO:0000313" key="6">
    <source>
        <dbReference type="Proteomes" id="UP001202831"/>
    </source>
</evidence>
<feature type="domain" description="AMP-dependent synthetase/ligase" evidence="3">
    <location>
        <begin position="30"/>
        <end position="393"/>
    </location>
</feature>
<dbReference type="SUPFAM" id="SSF56801">
    <property type="entry name" value="Acetyl-CoA synthetase-like"/>
    <property type="match status" value="1"/>
</dbReference>
<dbReference type="Gene3D" id="3.30.300.30">
    <property type="match status" value="1"/>
</dbReference>
<sequence>MLNHSYQYPERNSLATPWPFNTIAQAAKLRAEQTPDAVAHYFEDGTCISFGQTWVDSMALAQSFKAMGLKKGDVVSFQLPNWYEAVIINLAASCLGLVVNPIVPIYRGHELKYMLNKAKARVLFVPETFRGFNYRHMLEQLRPDVPCLEKVIIVRPSSPGNDDYDSQLIYGKDLEPVEADMDEIKLLLFTSGTTGSPKGVLHSHRSLAWAIQNCCDFWSMTDGDKMFMPSPVTHITGYTFGLEVPYFNRTPSALMETWEVTAAARWIDEIGATVCVGATPFLQELTEHQSQSDTELSSLRLFACGGAVVPPKVIFDATRILPNCQAIRVYGSSETPIVTLGFLLPGQENLAANTDGHVFRYQVRIVNQGGHDAPFNEEGEVCARGPAMMCGYLDPDDNLDAFDDKGFFKTGDLGYLTKESALVISGRKKDLIIRGGENISAREIEDVLAGLGEVREVACVAIPHLRLGETVCAFLVSGGADVTLNDIRQQCADAGLAKQKWPQHIVLVDALPKTPSGKVQKYQLREQVSGLVVDSQQLMG</sequence>